<dbReference type="GO" id="GO:0003690">
    <property type="term" value="F:double-stranded DNA binding"/>
    <property type="evidence" value="ECO:0007669"/>
    <property type="project" value="TreeGrafter"/>
</dbReference>
<comment type="caution">
    <text evidence="1">The sequence shown here is derived from an EMBL/GenBank/DDBJ whole genome shotgun (WGS) entry which is preliminary data.</text>
</comment>
<dbReference type="EMBL" id="JAACJK010000012">
    <property type="protein sequence ID" value="KAF5338616.1"/>
    <property type="molecule type" value="Genomic_DNA"/>
</dbReference>
<dbReference type="Gene3D" id="3.40.50.300">
    <property type="entry name" value="P-loop containing nucleotide triphosphate hydrolases"/>
    <property type="match status" value="1"/>
</dbReference>
<accession>A0A8H5CBF4</accession>
<protein>
    <submittedName>
        <fullName evidence="1">Uncharacterized protein</fullName>
    </submittedName>
</protein>
<reference evidence="1 2" key="1">
    <citation type="journal article" date="2020" name="ISME J.">
        <title>Uncovering the hidden diversity of litter-decomposition mechanisms in mushroom-forming fungi.</title>
        <authorList>
            <person name="Floudas D."/>
            <person name="Bentzer J."/>
            <person name="Ahren D."/>
            <person name="Johansson T."/>
            <person name="Persson P."/>
            <person name="Tunlid A."/>
        </authorList>
    </citation>
    <scope>NUCLEOTIDE SEQUENCE [LARGE SCALE GENOMIC DNA]</scope>
    <source>
        <strain evidence="1 2">CBS 175.51</strain>
    </source>
</reference>
<keyword evidence="2" id="KW-1185">Reference proteome</keyword>
<proteinExistence type="predicted"/>
<dbReference type="Pfam" id="PF13671">
    <property type="entry name" value="AAA_33"/>
    <property type="match status" value="1"/>
</dbReference>
<dbReference type="AlphaFoldDB" id="A0A8H5CBF4"/>
<dbReference type="OrthoDB" id="3512845at2759"/>
<organism evidence="1 2">
    <name type="scientific">Ephemerocybe angulata</name>
    <dbReference type="NCBI Taxonomy" id="980116"/>
    <lineage>
        <taxon>Eukaryota</taxon>
        <taxon>Fungi</taxon>
        <taxon>Dikarya</taxon>
        <taxon>Basidiomycota</taxon>
        <taxon>Agaricomycotina</taxon>
        <taxon>Agaricomycetes</taxon>
        <taxon>Agaricomycetidae</taxon>
        <taxon>Agaricales</taxon>
        <taxon>Agaricineae</taxon>
        <taxon>Psathyrellaceae</taxon>
        <taxon>Ephemerocybe</taxon>
    </lineage>
</organism>
<gene>
    <name evidence="1" type="ORF">D9611_012814</name>
</gene>
<evidence type="ECO:0000313" key="1">
    <source>
        <dbReference type="EMBL" id="KAF5338616.1"/>
    </source>
</evidence>
<dbReference type="GO" id="GO:0006281">
    <property type="term" value="P:DNA repair"/>
    <property type="evidence" value="ECO:0007669"/>
    <property type="project" value="TreeGrafter"/>
</dbReference>
<dbReference type="Proteomes" id="UP000541558">
    <property type="component" value="Unassembled WGS sequence"/>
</dbReference>
<evidence type="ECO:0000313" key="2">
    <source>
        <dbReference type="Proteomes" id="UP000541558"/>
    </source>
</evidence>
<dbReference type="GO" id="GO:0046403">
    <property type="term" value="F:polynucleotide 3'-phosphatase activity"/>
    <property type="evidence" value="ECO:0007669"/>
    <property type="project" value="TreeGrafter"/>
</dbReference>
<dbReference type="InterPro" id="IPR027417">
    <property type="entry name" value="P-loop_NTPase"/>
</dbReference>
<sequence>MATTDSTHASTSLDGVLADLAVETGTIDPGKMATNSAQVATEVVGDDAVGRLAASIAGTSDSSIEGPVVLILCGLIASGKSTFAESLQAHFPRFRRCNQDDLGDRRQVEYLARQSLAQGHSVCIDRTNFNASQRFYWIKIAREFPGTPVWVIVFNTPYEVCAARLQHRTGHPTITSPELGLSVLSRFASDFEPPQAHEGYDRILYLKPSDHPEPEYRLADISAILQREALASPMRHPRREASRGVITTAPLQTEAGEAKGKVKAGVKDILREVAAIGGEVTVGLRMAIINERPGRQGVGTRIPIEEEAMAVEDILQEPGVAQVHPGLAIVEEGSNQWHAGAMLMQDSRHPNVLGMIYHWAPHAGTAEEEDTRTQNKEDKGLVAEKVHILDCEMTIDAKEANKPAQRNRRSVVEALKKVPSRSTVSLADVIKVET</sequence>
<dbReference type="SUPFAM" id="SSF52540">
    <property type="entry name" value="P-loop containing nucleoside triphosphate hydrolases"/>
    <property type="match status" value="1"/>
</dbReference>
<dbReference type="PANTHER" id="PTHR12083">
    <property type="entry name" value="BIFUNCTIONAL POLYNUCLEOTIDE PHOSPHATASE/KINASE"/>
    <property type="match status" value="1"/>
</dbReference>
<name>A0A8H5CBF4_9AGAR</name>
<dbReference type="PANTHER" id="PTHR12083:SF9">
    <property type="entry name" value="BIFUNCTIONAL POLYNUCLEOTIDE PHOSPHATASE_KINASE"/>
    <property type="match status" value="1"/>
</dbReference>
<dbReference type="GO" id="GO:0046404">
    <property type="term" value="F:ATP-dependent polydeoxyribonucleotide 5'-hydroxyl-kinase activity"/>
    <property type="evidence" value="ECO:0007669"/>
    <property type="project" value="TreeGrafter"/>
</dbReference>